<dbReference type="AlphaFoldDB" id="A0A1R1PSX0"/>
<dbReference type="PANTHER" id="PTHR11571">
    <property type="entry name" value="GLUTATHIONE S-TRANSFERASE"/>
    <property type="match status" value="1"/>
</dbReference>
<sequence>MSSFELLYFPINNGRATITKLMLNVGGAKWKLTTPDWPSAKQTMPYGRLPVLIETCTDGSKFTLCESKAIERYVAHKFGFLPSDAKEAATAEQYVDNIADSIEAYVAYNFIEKSDTSKEKLINTVKYLVSKHEPILAANPSGHYIGNNLSYPDFAIYLLHSVLKQIGMCDLISDSTAPHMYKLIKKMSENPSIASA</sequence>
<dbReference type="Gene3D" id="3.40.30.10">
    <property type="entry name" value="Glutaredoxin"/>
    <property type="match status" value="1"/>
</dbReference>
<evidence type="ECO:0000259" key="2">
    <source>
        <dbReference type="PROSITE" id="PS50405"/>
    </source>
</evidence>
<dbReference type="InterPro" id="IPR036249">
    <property type="entry name" value="Thioredoxin-like_sf"/>
</dbReference>
<accession>A0A1R1PSX0</accession>
<dbReference type="InterPro" id="IPR004045">
    <property type="entry name" value="Glutathione_S-Trfase_N"/>
</dbReference>
<name>A0A1R1PSX0_ZANCU</name>
<dbReference type="PANTHER" id="PTHR11571:SF150">
    <property type="entry name" value="GLUTATHIONE S-TRANSFERASE"/>
    <property type="match status" value="1"/>
</dbReference>
<evidence type="ECO:0000313" key="3">
    <source>
        <dbReference type="EMBL" id="OMH83982.1"/>
    </source>
</evidence>
<dbReference type="PROSITE" id="PS50404">
    <property type="entry name" value="GST_NTER"/>
    <property type="match status" value="1"/>
</dbReference>
<organism evidence="3 4">
    <name type="scientific">Zancudomyces culisetae</name>
    <name type="common">Gut fungus</name>
    <name type="synonym">Smittium culisetae</name>
    <dbReference type="NCBI Taxonomy" id="1213189"/>
    <lineage>
        <taxon>Eukaryota</taxon>
        <taxon>Fungi</taxon>
        <taxon>Fungi incertae sedis</taxon>
        <taxon>Zoopagomycota</taxon>
        <taxon>Kickxellomycotina</taxon>
        <taxon>Harpellomycetes</taxon>
        <taxon>Harpellales</taxon>
        <taxon>Legeriomycetaceae</taxon>
        <taxon>Zancudomyces</taxon>
    </lineage>
</organism>
<dbReference type="SUPFAM" id="SSF47616">
    <property type="entry name" value="GST C-terminal domain-like"/>
    <property type="match status" value="1"/>
</dbReference>
<evidence type="ECO:0000259" key="1">
    <source>
        <dbReference type="PROSITE" id="PS50404"/>
    </source>
</evidence>
<reference evidence="4" key="1">
    <citation type="submission" date="2017-01" db="EMBL/GenBank/DDBJ databases">
        <authorList>
            <person name="Wang Y."/>
            <person name="White M."/>
            <person name="Kvist S."/>
            <person name="Moncalvo J.-M."/>
        </authorList>
    </citation>
    <scope>NUCLEOTIDE SEQUENCE [LARGE SCALE GENOMIC DNA]</scope>
    <source>
        <strain evidence="4">COL-18-3</strain>
    </source>
</reference>
<dbReference type="InterPro" id="IPR036282">
    <property type="entry name" value="Glutathione-S-Trfase_C_sf"/>
</dbReference>
<dbReference type="InterPro" id="IPR004046">
    <property type="entry name" value="GST_C"/>
</dbReference>
<protein>
    <submittedName>
        <fullName evidence="3">Glutathione S-transferase 3</fullName>
    </submittedName>
</protein>
<comment type="caution">
    <text evidence="3">The sequence shown here is derived from an EMBL/GenBank/DDBJ whole genome shotgun (WGS) entry which is preliminary data.</text>
</comment>
<dbReference type="InterPro" id="IPR010987">
    <property type="entry name" value="Glutathione-S-Trfase_C-like"/>
</dbReference>
<dbReference type="PROSITE" id="PS50405">
    <property type="entry name" value="GST_CTER"/>
    <property type="match status" value="1"/>
</dbReference>
<dbReference type="Pfam" id="PF14497">
    <property type="entry name" value="GST_C_3"/>
    <property type="match status" value="1"/>
</dbReference>
<dbReference type="SFLD" id="SFLDS00019">
    <property type="entry name" value="Glutathione_Transferase_(cytos"/>
    <property type="match status" value="1"/>
</dbReference>
<dbReference type="GO" id="GO:0006749">
    <property type="term" value="P:glutathione metabolic process"/>
    <property type="evidence" value="ECO:0007669"/>
    <property type="project" value="TreeGrafter"/>
</dbReference>
<dbReference type="InterPro" id="IPR040079">
    <property type="entry name" value="Glutathione_S-Trfase"/>
</dbReference>
<dbReference type="Proteomes" id="UP000188320">
    <property type="component" value="Unassembled WGS sequence"/>
</dbReference>
<gene>
    <name evidence="3" type="ORF">AX774_g2504</name>
</gene>
<dbReference type="InterPro" id="IPR050213">
    <property type="entry name" value="GST_superfamily"/>
</dbReference>
<dbReference type="OrthoDB" id="414243at2759"/>
<evidence type="ECO:0000313" key="4">
    <source>
        <dbReference type="Proteomes" id="UP000188320"/>
    </source>
</evidence>
<keyword evidence="3" id="KW-0808">Transferase</keyword>
<keyword evidence="4" id="KW-1185">Reference proteome</keyword>
<dbReference type="Gene3D" id="1.20.1050.10">
    <property type="match status" value="1"/>
</dbReference>
<dbReference type="GO" id="GO:0004364">
    <property type="term" value="F:glutathione transferase activity"/>
    <property type="evidence" value="ECO:0007669"/>
    <property type="project" value="TreeGrafter"/>
</dbReference>
<feature type="domain" description="GST N-terminal" evidence="1">
    <location>
        <begin position="1"/>
        <end position="82"/>
    </location>
</feature>
<dbReference type="SUPFAM" id="SSF52833">
    <property type="entry name" value="Thioredoxin-like"/>
    <property type="match status" value="1"/>
</dbReference>
<proteinExistence type="predicted"/>
<feature type="domain" description="GST C-terminal" evidence="2">
    <location>
        <begin position="84"/>
        <end position="196"/>
    </location>
</feature>
<dbReference type="EMBL" id="LSSK01000276">
    <property type="protein sequence ID" value="OMH83982.1"/>
    <property type="molecule type" value="Genomic_DNA"/>
</dbReference>